<dbReference type="AlphaFoldDB" id="A0A1V1P111"/>
<dbReference type="PANTHER" id="PTHR43581:SF2">
    <property type="entry name" value="EXCINUCLEASE ATPASE SUBUNIT"/>
    <property type="match status" value="1"/>
</dbReference>
<evidence type="ECO:0000313" key="2">
    <source>
        <dbReference type="EMBL" id="ETR68474.1"/>
    </source>
</evidence>
<dbReference type="GO" id="GO:0016887">
    <property type="term" value="F:ATP hydrolysis activity"/>
    <property type="evidence" value="ECO:0007669"/>
    <property type="project" value="InterPro"/>
</dbReference>
<feature type="domain" description="ATPase AAA-type core" evidence="1">
    <location>
        <begin position="280"/>
        <end position="323"/>
    </location>
</feature>
<dbReference type="GO" id="GO:0005524">
    <property type="term" value="F:ATP binding"/>
    <property type="evidence" value="ECO:0007669"/>
    <property type="project" value="InterPro"/>
</dbReference>
<dbReference type="Gene3D" id="3.40.50.300">
    <property type="entry name" value="P-loop containing nucleotide triphosphate hydrolases"/>
    <property type="match status" value="1"/>
</dbReference>
<organism evidence="2 3">
    <name type="scientific">Candidatus Magnetoglobus multicellularis str. Araruama</name>
    <dbReference type="NCBI Taxonomy" id="890399"/>
    <lineage>
        <taxon>Bacteria</taxon>
        <taxon>Pseudomonadati</taxon>
        <taxon>Thermodesulfobacteriota</taxon>
        <taxon>Desulfobacteria</taxon>
        <taxon>Desulfobacterales</taxon>
        <taxon>Desulfobacteraceae</taxon>
        <taxon>Candidatus Magnetoglobus</taxon>
    </lineage>
</organism>
<dbReference type="EMBL" id="ATBP01000938">
    <property type="protein sequence ID" value="ETR68474.1"/>
    <property type="molecule type" value="Genomic_DNA"/>
</dbReference>
<dbReference type="InterPro" id="IPR027417">
    <property type="entry name" value="P-loop_NTPase"/>
</dbReference>
<comment type="caution">
    <text evidence="2">The sequence shown here is derived from an EMBL/GenBank/DDBJ whole genome shotgun (WGS) entry which is preliminary data.</text>
</comment>
<dbReference type="Proteomes" id="UP000189670">
    <property type="component" value="Unassembled WGS sequence"/>
</dbReference>
<evidence type="ECO:0000313" key="3">
    <source>
        <dbReference type="Proteomes" id="UP000189670"/>
    </source>
</evidence>
<gene>
    <name evidence="2" type="ORF">OMM_04538</name>
</gene>
<name>A0A1V1P111_9BACT</name>
<reference evidence="3" key="1">
    <citation type="submission" date="2012-11" db="EMBL/GenBank/DDBJ databases">
        <authorList>
            <person name="Lucero-Rivera Y.E."/>
            <person name="Tovar-Ramirez D."/>
        </authorList>
    </citation>
    <scope>NUCLEOTIDE SEQUENCE [LARGE SCALE GENOMIC DNA]</scope>
    <source>
        <strain evidence="3">Araruama</strain>
    </source>
</reference>
<accession>A0A1V1P111</accession>
<dbReference type="Pfam" id="PF13304">
    <property type="entry name" value="AAA_21"/>
    <property type="match status" value="1"/>
</dbReference>
<evidence type="ECO:0000259" key="1">
    <source>
        <dbReference type="Pfam" id="PF13304"/>
    </source>
</evidence>
<dbReference type="InterPro" id="IPR051396">
    <property type="entry name" value="Bact_Antivir_Def_Nuclease"/>
</dbReference>
<protein>
    <recommendedName>
        <fullName evidence="1">ATPase AAA-type core domain-containing protein</fullName>
    </recommendedName>
</protein>
<dbReference type="InterPro" id="IPR003959">
    <property type="entry name" value="ATPase_AAA_core"/>
</dbReference>
<dbReference type="SUPFAM" id="SSF52540">
    <property type="entry name" value="P-loop containing nucleoside triphosphate hydrolases"/>
    <property type="match status" value="1"/>
</dbReference>
<dbReference type="PANTHER" id="PTHR43581">
    <property type="entry name" value="ATP/GTP PHOSPHATASE"/>
    <property type="match status" value="1"/>
</dbReference>
<sequence>MIFKYKAYNTDASLNFDINLEKNKNVYCFIGENAAGKTNLFENMAKSLIFSHSLFKNTDQHLYSKIFWKESIQENIKGLKLFLPALIFINDSEVKNDDSWQVTYFENIINYNLQFVFDKPVIFIGANNRGYTKNIDRKHIRVLGNYADTFNEAFLKTYNYINGNTVEDTDLAEWISSRLIINPNFVESTDDRTSEVNHCLALIDKLETNSDQKIRNLSEKEYCFSFREGLLWLNNIPVNKLSTGYISILKIFQDIINNFSAWIRLQNSDLKEHDLNNFEAIVFIDELESHLHPKWQHKFIPLLKEFFPKITFYIATHSPVIISTTNEGEAYELVRDDFNVTAKKLGNPKEWYLADIFSQAFHVNLNKSISLSDTNDSNIPQLLKKFSILVKNYAVNQDDRLKKEVEELYKKILPNLSPDDPRRRSLDSLRSLVNESN</sequence>
<proteinExistence type="predicted"/>